<feature type="domain" description="Fibronectin type-III" evidence="1">
    <location>
        <begin position="1"/>
        <end position="89"/>
    </location>
</feature>
<dbReference type="InterPro" id="IPR003961">
    <property type="entry name" value="FN3_dom"/>
</dbReference>
<dbReference type="Proteomes" id="UP000735302">
    <property type="component" value="Unassembled WGS sequence"/>
</dbReference>
<feature type="non-terminal residue" evidence="2">
    <location>
        <position position="117"/>
    </location>
</feature>
<dbReference type="CDD" id="cd00063">
    <property type="entry name" value="FN3"/>
    <property type="match status" value="1"/>
</dbReference>
<protein>
    <submittedName>
        <fullName evidence="2">Contactin</fullName>
    </submittedName>
</protein>
<dbReference type="EMBL" id="BLXT01001887">
    <property type="protein sequence ID" value="GFN88956.1"/>
    <property type="molecule type" value="Genomic_DNA"/>
</dbReference>
<evidence type="ECO:0000313" key="3">
    <source>
        <dbReference type="Proteomes" id="UP000735302"/>
    </source>
</evidence>
<dbReference type="InterPro" id="IPR013783">
    <property type="entry name" value="Ig-like_fold"/>
</dbReference>
<sequence>MSHGSDSVRLLWKGVSVQSDEEPIRGYKALYWNITEDIRAARVVDFGMSQTGVILGIKKNKIYRLVMLAYNKGGNGNKSMNVFFTLGGQVVYNPPTTEIRNTAMIHRGTSLYLLSVM</sequence>
<name>A0AAV3Z372_9GAST</name>
<organism evidence="2 3">
    <name type="scientific">Plakobranchus ocellatus</name>
    <dbReference type="NCBI Taxonomy" id="259542"/>
    <lineage>
        <taxon>Eukaryota</taxon>
        <taxon>Metazoa</taxon>
        <taxon>Spiralia</taxon>
        <taxon>Lophotrochozoa</taxon>
        <taxon>Mollusca</taxon>
        <taxon>Gastropoda</taxon>
        <taxon>Heterobranchia</taxon>
        <taxon>Euthyneura</taxon>
        <taxon>Panpulmonata</taxon>
        <taxon>Sacoglossa</taxon>
        <taxon>Placobranchoidea</taxon>
        <taxon>Plakobranchidae</taxon>
        <taxon>Plakobranchus</taxon>
    </lineage>
</organism>
<comment type="caution">
    <text evidence="2">The sequence shown here is derived from an EMBL/GenBank/DDBJ whole genome shotgun (WGS) entry which is preliminary data.</text>
</comment>
<reference evidence="2 3" key="1">
    <citation type="journal article" date="2021" name="Elife">
        <title>Chloroplast acquisition without the gene transfer in kleptoplastic sea slugs, Plakobranchus ocellatus.</title>
        <authorList>
            <person name="Maeda T."/>
            <person name="Takahashi S."/>
            <person name="Yoshida T."/>
            <person name="Shimamura S."/>
            <person name="Takaki Y."/>
            <person name="Nagai Y."/>
            <person name="Toyoda A."/>
            <person name="Suzuki Y."/>
            <person name="Arimoto A."/>
            <person name="Ishii H."/>
            <person name="Satoh N."/>
            <person name="Nishiyama T."/>
            <person name="Hasebe M."/>
            <person name="Maruyama T."/>
            <person name="Minagawa J."/>
            <person name="Obokata J."/>
            <person name="Shigenobu S."/>
        </authorList>
    </citation>
    <scope>NUCLEOTIDE SEQUENCE [LARGE SCALE GENOMIC DNA]</scope>
</reference>
<dbReference type="SUPFAM" id="SSF49265">
    <property type="entry name" value="Fibronectin type III"/>
    <property type="match status" value="1"/>
</dbReference>
<keyword evidence="3" id="KW-1185">Reference proteome</keyword>
<proteinExistence type="predicted"/>
<gene>
    <name evidence="2" type="ORF">PoB_001546200</name>
</gene>
<dbReference type="AlphaFoldDB" id="A0AAV3Z372"/>
<evidence type="ECO:0000313" key="2">
    <source>
        <dbReference type="EMBL" id="GFN88956.1"/>
    </source>
</evidence>
<dbReference type="InterPro" id="IPR036116">
    <property type="entry name" value="FN3_sf"/>
</dbReference>
<dbReference type="PROSITE" id="PS50853">
    <property type="entry name" value="FN3"/>
    <property type="match status" value="1"/>
</dbReference>
<evidence type="ECO:0000259" key="1">
    <source>
        <dbReference type="PROSITE" id="PS50853"/>
    </source>
</evidence>
<accession>A0AAV3Z372</accession>
<dbReference type="Gene3D" id="2.60.40.10">
    <property type="entry name" value="Immunoglobulins"/>
    <property type="match status" value="1"/>
</dbReference>